<keyword evidence="2" id="KW-1185">Reference proteome</keyword>
<dbReference type="EMBL" id="JAAHBT010000035">
    <property type="protein sequence ID" value="NES09100.1"/>
    <property type="molecule type" value="Genomic_DNA"/>
</dbReference>
<evidence type="ECO:0000313" key="1">
    <source>
        <dbReference type="EMBL" id="NES09100.1"/>
    </source>
</evidence>
<name>A0A6I5RMU9_9PSED</name>
<protein>
    <submittedName>
        <fullName evidence="1">Uncharacterized protein</fullName>
    </submittedName>
</protein>
<accession>A0A6I5RMU9</accession>
<reference evidence="1 2" key="1">
    <citation type="submission" date="2020-02" db="EMBL/GenBank/DDBJ databases">
        <title>Broccoli isolated Pseudomonas sp.</title>
        <authorList>
            <person name="Fujikawa T."/>
            <person name="Sawada H."/>
        </authorList>
    </citation>
    <scope>NUCLEOTIDE SEQUENCE [LARGE SCALE GENOMIC DNA]</scope>
    <source>
        <strain evidence="1 2">JCM 32154</strain>
    </source>
</reference>
<sequence>MSDPYVEDDGDEFPINSRVRCGQAAFRLGFANMTADDASDLNPPATQQRRRLGKFVPRVVVPKR</sequence>
<dbReference type="AlphaFoldDB" id="A0A6I5RMU9"/>
<dbReference type="Proteomes" id="UP000471751">
    <property type="component" value="Unassembled WGS sequence"/>
</dbReference>
<dbReference type="RefSeq" id="WP_163932895.1">
    <property type="nucleotide sequence ID" value="NZ_BMQU01000033.1"/>
</dbReference>
<gene>
    <name evidence="1" type="ORF">G3O07_04125</name>
</gene>
<organism evidence="1 2">
    <name type="scientific">Pseudomonas laurentiana</name>
    <dbReference type="NCBI Taxonomy" id="2364649"/>
    <lineage>
        <taxon>Bacteria</taxon>
        <taxon>Pseudomonadati</taxon>
        <taxon>Pseudomonadota</taxon>
        <taxon>Gammaproteobacteria</taxon>
        <taxon>Pseudomonadales</taxon>
        <taxon>Pseudomonadaceae</taxon>
        <taxon>Pseudomonas</taxon>
    </lineage>
</organism>
<evidence type="ECO:0000313" key="2">
    <source>
        <dbReference type="Proteomes" id="UP000471751"/>
    </source>
</evidence>
<proteinExistence type="predicted"/>
<comment type="caution">
    <text evidence="1">The sequence shown here is derived from an EMBL/GenBank/DDBJ whole genome shotgun (WGS) entry which is preliminary data.</text>
</comment>